<dbReference type="InterPro" id="IPR050389">
    <property type="entry name" value="LysR-type_TF"/>
</dbReference>
<sequence length="299" mass="34459">MTSYFHAELRLLKIFETVIRLKNMKDAAISLNISSSSVSYAIKKMRIIYSDVLFIRINKQFTPTLFALKLHSEIQPMLHSADAGTLRDYAPLHSYPLVISTTDFVANNVIPLTFNLAKEQNIVGIRLVPLPTSRVMFPEVLLDNSVDVIFDYEPVYHPQILFRKLFKEEVCIICSKDHPRFSQSINYKNYISETHAVLEEQHLTKEWSTNGGDNLLPDVNIGFCCNNYIDLLSVVEITEMICIIPMSVFLKLNMSFAIKILNHNFGSGFKEPNVYMNYRKNLHEEDGKDIVMKLLKKMR</sequence>
<evidence type="ECO:0000313" key="7">
    <source>
        <dbReference type="Proteomes" id="UP000739284"/>
    </source>
</evidence>
<dbReference type="EMBL" id="JAFMOY010000120">
    <property type="protein sequence ID" value="MBU9845033.1"/>
    <property type="molecule type" value="Genomic_DNA"/>
</dbReference>
<evidence type="ECO:0000259" key="5">
    <source>
        <dbReference type="PROSITE" id="PS50931"/>
    </source>
</evidence>
<keyword evidence="4" id="KW-0804">Transcription</keyword>
<feature type="domain" description="HTH lysR-type" evidence="5">
    <location>
        <begin position="8"/>
        <end position="64"/>
    </location>
</feature>
<comment type="similarity">
    <text evidence="1">Belongs to the LysR transcriptional regulatory family.</text>
</comment>
<dbReference type="PROSITE" id="PS50931">
    <property type="entry name" value="HTH_LYSR"/>
    <property type="match status" value="1"/>
</dbReference>
<dbReference type="InterPro" id="IPR000847">
    <property type="entry name" value="LysR_HTH_N"/>
</dbReference>
<protein>
    <submittedName>
        <fullName evidence="6">LysR family transcriptional regulator</fullName>
    </submittedName>
</protein>
<dbReference type="PANTHER" id="PTHR30118:SF6">
    <property type="entry name" value="HTH-TYPE TRANSCRIPTIONAL REGULATOR LEUO"/>
    <property type="match status" value="1"/>
</dbReference>
<evidence type="ECO:0000256" key="1">
    <source>
        <dbReference type="ARBA" id="ARBA00009437"/>
    </source>
</evidence>
<reference evidence="6 7" key="1">
    <citation type="submission" date="2021-03" db="EMBL/GenBank/DDBJ databases">
        <title>Five novel Rahnella species.</title>
        <authorList>
            <person name="Brady C."/>
            <person name="Asselin J."/>
            <person name="Beer S."/>
            <person name="Bruberg M.B."/>
            <person name="Crampton B."/>
            <person name="Venter S."/>
            <person name="Arnold D."/>
            <person name="Denman S."/>
        </authorList>
    </citation>
    <scope>NUCLEOTIDE SEQUENCE [LARGE SCALE GENOMIC DNA]</scope>
    <source>
        <strain evidence="6 7">FRB 231</strain>
    </source>
</reference>
<comment type="caution">
    <text evidence="6">The sequence shown here is derived from an EMBL/GenBank/DDBJ whole genome shotgun (WGS) entry which is preliminary data.</text>
</comment>
<keyword evidence="2" id="KW-0805">Transcription regulation</keyword>
<dbReference type="Proteomes" id="UP000739284">
    <property type="component" value="Unassembled WGS sequence"/>
</dbReference>
<evidence type="ECO:0000256" key="3">
    <source>
        <dbReference type="ARBA" id="ARBA00023125"/>
    </source>
</evidence>
<evidence type="ECO:0000256" key="2">
    <source>
        <dbReference type="ARBA" id="ARBA00023015"/>
    </source>
</evidence>
<evidence type="ECO:0000256" key="4">
    <source>
        <dbReference type="ARBA" id="ARBA00023163"/>
    </source>
</evidence>
<dbReference type="PANTHER" id="PTHR30118">
    <property type="entry name" value="HTH-TYPE TRANSCRIPTIONAL REGULATOR LEUO-RELATED"/>
    <property type="match status" value="1"/>
</dbReference>
<keyword evidence="7" id="KW-1185">Reference proteome</keyword>
<keyword evidence="3" id="KW-0238">DNA-binding</keyword>
<gene>
    <name evidence="6" type="ORF">J1784_08405</name>
</gene>
<dbReference type="Pfam" id="PF00126">
    <property type="entry name" value="HTH_1"/>
    <property type="match status" value="1"/>
</dbReference>
<dbReference type="InterPro" id="IPR005119">
    <property type="entry name" value="LysR_subst-bd"/>
</dbReference>
<dbReference type="RefSeq" id="WP_217148814.1">
    <property type="nucleotide sequence ID" value="NZ_JAFMOY010000120.1"/>
</dbReference>
<accession>A0ABS6LDL9</accession>
<evidence type="ECO:0000313" key="6">
    <source>
        <dbReference type="EMBL" id="MBU9845033.1"/>
    </source>
</evidence>
<proteinExistence type="inferred from homology"/>
<name>A0ABS6LDL9_9GAMM</name>
<organism evidence="6 7">
    <name type="scientific">Rahnella ecdela</name>
    <dbReference type="NCBI Taxonomy" id="2816250"/>
    <lineage>
        <taxon>Bacteria</taxon>
        <taxon>Pseudomonadati</taxon>
        <taxon>Pseudomonadota</taxon>
        <taxon>Gammaproteobacteria</taxon>
        <taxon>Enterobacterales</taxon>
        <taxon>Yersiniaceae</taxon>
        <taxon>Rahnella</taxon>
    </lineage>
</organism>
<dbReference type="Pfam" id="PF03466">
    <property type="entry name" value="LysR_substrate"/>
    <property type="match status" value="1"/>
</dbReference>